<dbReference type="AlphaFoldDB" id="X1HM75"/>
<feature type="non-terminal residue" evidence="2">
    <location>
        <position position="79"/>
    </location>
</feature>
<feature type="non-terminal residue" evidence="2">
    <location>
        <position position="1"/>
    </location>
</feature>
<dbReference type="SUPFAM" id="SSF52172">
    <property type="entry name" value="CheY-like"/>
    <property type="match status" value="1"/>
</dbReference>
<comment type="caution">
    <text evidence="2">The sequence shown here is derived from an EMBL/GenBank/DDBJ whole genome shotgun (WGS) entry which is preliminary data.</text>
</comment>
<protein>
    <recommendedName>
        <fullName evidence="1">Response regulatory domain-containing protein</fullName>
    </recommendedName>
</protein>
<name>X1HM75_9ZZZZ</name>
<dbReference type="InterPro" id="IPR011006">
    <property type="entry name" value="CheY-like_superfamily"/>
</dbReference>
<gene>
    <name evidence="2" type="ORF">S03H2_26827</name>
</gene>
<proteinExistence type="predicted"/>
<reference evidence="2" key="1">
    <citation type="journal article" date="2014" name="Front. Microbiol.">
        <title>High frequency of phylogenetically diverse reductive dehalogenase-homologous genes in deep subseafloor sedimentary metagenomes.</title>
        <authorList>
            <person name="Kawai M."/>
            <person name="Futagami T."/>
            <person name="Toyoda A."/>
            <person name="Takaki Y."/>
            <person name="Nishi S."/>
            <person name="Hori S."/>
            <person name="Arai W."/>
            <person name="Tsubouchi T."/>
            <person name="Morono Y."/>
            <person name="Uchiyama I."/>
            <person name="Ito T."/>
            <person name="Fujiyama A."/>
            <person name="Inagaki F."/>
            <person name="Takami H."/>
        </authorList>
    </citation>
    <scope>NUCLEOTIDE SEQUENCE</scope>
    <source>
        <strain evidence="2">Expedition CK06-06</strain>
    </source>
</reference>
<organism evidence="2">
    <name type="scientific">marine sediment metagenome</name>
    <dbReference type="NCBI Taxonomy" id="412755"/>
    <lineage>
        <taxon>unclassified sequences</taxon>
        <taxon>metagenomes</taxon>
        <taxon>ecological metagenomes</taxon>
    </lineage>
</organism>
<accession>X1HM75</accession>
<evidence type="ECO:0000313" key="2">
    <source>
        <dbReference type="EMBL" id="GAH54939.1"/>
    </source>
</evidence>
<feature type="domain" description="Response regulatory" evidence="1">
    <location>
        <begin position="1"/>
        <end position="52"/>
    </location>
</feature>
<dbReference type="GO" id="GO:0000160">
    <property type="term" value="P:phosphorelay signal transduction system"/>
    <property type="evidence" value="ECO:0007669"/>
    <property type="project" value="InterPro"/>
</dbReference>
<dbReference type="EMBL" id="BARU01015746">
    <property type="protein sequence ID" value="GAH54939.1"/>
    <property type="molecule type" value="Genomic_DNA"/>
</dbReference>
<dbReference type="PROSITE" id="PS50110">
    <property type="entry name" value="RESPONSE_REGULATORY"/>
    <property type="match status" value="1"/>
</dbReference>
<sequence length="79" mass="8965">QIRKDNPIAIIYAVTGYASRFELAFCRDAGFDDYFTKPVELKVVLKAAADGFEKLDRWKEKQGVYRVCGQDFSLSPANL</sequence>
<evidence type="ECO:0000259" key="1">
    <source>
        <dbReference type="PROSITE" id="PS50110"/>
    </source>
</evidence>
<dbReference type="Gene3D" id="3.40.50.2300">
    <property type="match status" value="1"/>
</dbReference>
<dbReference type="InterPro" id="IPR001789">
    <property type="entry name" value="Sig_transdc_resp-reg_receiver"/>
</dbReference>